<comment type="catalytic activity">
    <reaction evidence="5">
        <text>5,6-dihydrouracil + H2O = 3-(carbamoylamino)propanoate + H(+)</text>
        <dbReference type="Rhea" id="RHEA:16121"/>
        <dbReference type="ChEBI" id="CHEBI:11892"/>
        <dbReference type="ChEBI" id="CHEBI:15377"/>
        <dbReference type="ChEBI" id="CHEBI:15378"/>
        <dbReference type="ChEBI" id="CHEBI:15901"/>
        <dbReference type="EC" id="3.5.2.2"/>
    </reaction>
</comment>
<keyword evidence="4" id="KW-0378">Hydrolase</keyword>
<feature type="modified residue" description="N6-carboxylysine" evidence="7">
    <location>
        <position position="168"/>
    </location>
</feature>
<evidence type="ECO:0000313" key="10">
    <source>
        <dbReference type="Proteomes" id="UP001222325"/>
    </source>
</evidence>
<dbReference type="Gene3D" id="3.20.20.140">
    <property type="entry name" value="Metal-dependent hydrolases"/>
    <property type="match status" value="1"/>
</dbReference>
<evidence type="ECO:0000256" key="5">
    <source>
        <dbReference type="ARBA" id="ARBA00036696"/>
    </source>
</evidence>
<dbReference type="SUPFAM" id="SSF51338">
    <property type="entry name" value="Composite domain of metallo-dependent hydrolases"/>
    <property type="match status" value="2"/>
</dbReference>
<evidence type="ECO:0000256" key="7">
    <source>
        <dbReference type="PIRSR" id="PIRSR611778-50"/>
    </source>
</evidence>
<protein>
    <recommendedName>
        <fullName evidence="6">dihydropyrimidinase</fullName>
        <ecNumber evidence="6">3.5.2.2</ecNumber>
    </recommendedName>
</protein>
<evidence type="ECO:0000256" key="3">
    <source>
        <dbReference type="ARBA" id="ARBA00022723"/>
    </source>
</evidence>
<dbReference type="FunFam" id="3.20.20.140:FF:000174">
    <property type="entry name" value="Dihydropyrimidinase-related protein 2"/>
    <property type="match status" value="1"/>
</dbReference>
<dbReference type="EMBL" id="JARJCN010000053">
    <property type="protein sequence ID" value="KAJ7080823.1"/>
    <property type="molecule type" value="Genomic_DNA"/>
</dbReference>
<comment type="similarity">
    <text evidence="2">Belongs to the metallo-dependent hydrolases superfamily. Hydantoinase/dihydropyrimidinase family.</text>
</comment>
<dbReference type="GO" id="GO:0046872">
    <property type="term" value="F:metal ion binding"/>
    <property type="evidence" value="ECO:0007669"/>
    <property type="project" value="UniProtKB-KW"/>
</dbReference>
<dbReference type="InterPro" id="IPR050378">
    <property type="entry name" value="Metallo-dep_Hydrolases_sf"/>
</dbReference>
<evidence type="ECO:0000256" key="1">
    <source>
        <dbReference type="ARBA" id="ARBA00001947"/>
    </source>
</evidence>
<dbReference type="SUPFAM" id="SSF51556">
    <property type="entry name" value="Metallo-dependent hydrolases"/>
    <property type="match status" value="1"/>
</dbReference>
<keyword evidence="3" id="KW-0479">Metal-binding</keyword>
<organism evidence="9 10">
    <name type="scientific">Mycena belliarum</name>
    <dbReference type="NCBI Taxonomy" id="1033014"/>
    <lineage>
        <taxon>Eukaryota</taxon>
        <taxon>Fungi</taxon>
        <taxon>Dikarya</taxon>
        <taxon>Basidiomycota</taxon>
        <taxon>Agaricomycotina</taxon>
        <taxon>Agaricomycetes</taxon>
        <taxon>Agaricomycetidae</taxon>
        <taxon>Agaricales</taxon>
        <taxon>Marasmiineae</taxon>
        <taxon>Mycenaceae</taxon>
        <taxon>Mycena</taxon>
    </lineage>
</organism>
<dbReference type="GO" id="GO:0004157">
    <property type="term" value="F:dihydropyrimidinase activity"/>
    <property type="evidence" value="ECO:0007669"/>
    <property type="project" value="UniProtKB-EC"/>
</dbReference>
<evidence type="ECO:0000256" key="6">
    <source>
        <dbReference type="ARBA" id="ARBA00039113"/>
    </source>
</evidence>
<dbReference type="Pfam" id="PF01979">
    <property type="entry name" value="Amidohydro_1"/>
    <property type="match status" value="1"/>
</dbReference>
<comment type="caution">
    <text evidence="9">The sequence shown here is derived from an EMBL/GenBank/DDBJ whole genome shotgun (WGS) entry which is preliminary data.</text>
</comment>
<keyword evidence="10" id="KW-1185">Reference proteome</keyword>
<evidence type="ECO:0000313" key="9">
    <source>
        <dbReference type="EMBL" id="KAJ7080823.1"/>
    </source>
</evidence>
<reference evidence="9" key="1">
    <citation type="submission" date="2023-03" db="EMBL/GenBank/DDBJ databases">
        <title>Massive genome expansion in bonnet fungi (Mycena s.s.) driven by repeated elements and novel gene families across ecological guilds.</title>
        <authorList>
            <consortium name="Lawrence Berkeley National Laboratory"/>
            <person name="Harder C.B."/>
            <person name="Miyauchi S."/>
            <person name="Viragh M."/>
            <person name="Kuo A."/>
            <person name="Thoen E."/>
            <person name="Andreopoulos B."/>
            <person name="Lu D."/>
            <person name="Skrede I."/>
            <person name="Drula E."/>
            <person name="Henrissat B."/>
            <person name="Morin E."/>
            <person name="Kohler A."/>
            <person name="Barry K."/>
            <person name="LaButti K."/>
            <person name="Morin E."/>
            <person name="Salamov A."/>
            <person name="Lipzen A."/>
            <person name="Mereny Z."/>
            <person name="Hegedus B."/>
            <person name="Baldrian P."/>
            <person name="Stursova M."/>
            <person name="Weitz H."/>
            <person name="Taylor A."/>
            <person name="Grigoriev I.V."/>
            <person name="Nagy L.G."/>
            <person name="Martin F."/>
            <person name="Kauserud H."/>
        </authorList>
    </citation>
    <scope>NUCLEOTIDE SEQUENCE</scope>
    <source>
        <strain evidence="9">CBHHK173m</strain>
    </source>
</reference>
<dbReference type="PANTHER" id="PTHR11647">
    <property type="entry name" value="HYDRANTOINASE/DIHYDROPYRIMIDINASE FAMILY MEMBER"/>
    <property type="match status" value="1"/>
</dbReference>
<comment type="cofactor">
    <cofactor evidence="1">
        <name>Zn(2+)</name>
        <dbReference type="ChEBI" id="CHEBI:29105"/>
    </cofactor>
</comment>
<name>A0AAD6TYL5_9AGAR</name>
<evidence type="ECO:0000259" key="8">
    <source>
        <dbReference type="Pfam" id="PF01979"/>
    </source>
</evidence>
<gene>
    <name evidence="9" type="ORF">B0H15DRAFT_890649</name>
</gene>
<dbReference type="GO" id="GO:0005737">
    <property type="term" value="C:cytoplasm"/>
    <property type="evidence" value="ECO:0007669"/>
    <property type="project" value="InterPro"/>
</dbReference>
<dbReference type="PANTHER" id="PTHR11647:SF1">
    <property type="entry name" value="COLLAPSIN RESPONSE MEDIATOR PROTEIN"/>
    <property type="match status" value="1"/>
</dbReference>
<feature type="domain" description="Amidohydrolase-related" evidence="8">
    <location>
        <begin position="56"/>
        <end position="489"/>
    </location>
</feature>
<proteinExistence type="inferred from homology"/>
<comment type="PTM">
    <text evidence="7">Carbamylation allows a single lysine to coordinate two divalent metal cations.</text>
</comment>
<evidence type="ECO:0000256" key="2">
    <source>
        <dbReference type="ARBA" id="ARBA00008829"/>
    </source>
</evidence>
<dbReference type="InterPro" id="IPR006680">
    <property type="entry name" value="Amidohydro-rel"/>
</dbReference>
<dbReference type="InterPro" id="IPR011778">
    <property type="entry name" value="Hydantoinase/dihydroPyrase"/>
</dbReference>
<dbReference type="EC" id="3.5.2.2" evidence="6"/>
<dbReference type="AlphaFoldDB" id="A0AAD6TYL5"/>
<dbReference type="InterPro" id="IPR032466">
    <property type="entry name" value="Metal_Hydrolase"/>
</dbReference>
<dbReference type="InterPro" id="IPR011059">
    <property type="entry name" value="Metal-dep_hydrolase_composite"/>
</dbReference>
<evidence type="ECO:0000256" key="4">
    <source>
        <dbReference type="ARBA" id="ARBA00022801"/>
    </source>
</evidence>
<sequence>MLSKFDLVVLNGVVVTASDTSSFDIGIKDGKIHTLAPSFTPEDIGDAQVVDAEGGMVMPGGVDAHVHLCQDQKTGPLGLGGQCADDFETGSRSAVCGGTTTIIAFAKQSRDEEDRSLLKVVEAYSARAEETGSYIDYAFHIIIVRDDKDVLQTELPVLVKKWGITSCKLFMTYKTMQLQDYQLLDVMLAALDNSITTMIHAENGDMITWLAEKLESKGMLAPYYHALSRPPSVEGEAANRAIVLAELIESPILFVHVGSSASANIIRAAQTRGLPVFAETCPQYLNLTWEDLKRFHSPDCFENSKMICSPPPGPDSSDQDALYLGLHNGTFTVFSSDHCPYKYNDPHGKMAGMLEHGPSMHRASCEGISLPELAKSKTGSFKLVPNGIPGVETRLPLLFTRGVTAGRITPQKFVELTSTNPAKLYGLYPQKGALLPGSDADIVIWYPEGGLTPFKLTNEHLHHNVDYTPYEGMEFANWPRYTLSRGQVVWANGKLLGTPRDGRYLKRGPNQLGKGVAHFKKDPRTVATWVRE</sequence>
<accession>A0AAD6TYL5</accession>
<dbReference type="CDD" id="cd01314">
    <property type="entry name" value="D-HYD"/>
    <property type="match status" value="1"/>
</dbReference>
<dbReference type="Gene3D" id="2.30.40.10">
    <property type="entry name" value="Urease, subunit C, domain 1"/>
    <property type="match status" value="1"/>
</dbReference>
<dbReference type="Proteomes" id="UP001222325">
    <property type="component" value="Unassembled WGS sequence"/>
</dbReference>